<dbReference type="PANTHER" id="PTHR48073">
    <property type="entry name" value="O-SUCCINYLBENZOATE SYNTHASE-RELATED"/>
    <property type="match status" value="1"/>
</dbReference>
<evidence type="ECO:0000259" key="2">
    <source>
        <dbReference type="Pfam" id="PF13378"/>
    </source>
</evidence>
<dbReference type="RefSeq" id="WP_124946632.1">
    <property type="nucleotide sequence ID" value="NZ_BHVT01000037.1"/>
</dbReference>
<proteinExistence type="predicted"/>
<protein>
    <submittedName>
        <fullName evidence="3">L-alanine-DL-glutamate epimerase-like enolase superfamily enzyme</fullName>
    </submittedName>
</protein>
<dbReference type="PANTHER" id="PTHR48073:SF2">
    <property type="entry name" value="O-SUCCINYLBENZOATE SYNTHASE"/>
    <property type="match status" value="1"/>
</dbReference>
<dbReference type="InterPro" id="IPR036849">
    <property type="entry name" value="Enolase-like_C_sf"/>
</dbReference>
<dbReference type="GO" id="GO:0046872">
    <property type="term" value="F:metal ion binding"/>
    <property type="evidence" value="ECO:0007669"/>
    <property type="project" value="UniProtKB-KW"/>
</dbReference>
<keyword evidence="4" id="KW-1185">Reference proteome</keyword>
<dbReference type="SUPFAM" id="SSF54826">
    <property type="entry name" value="Enolase N-terminal domain-like"/>
    <property type="match status" value="1"/>
</dbReference>
<dbReference type="Gene3D" id="3.30.390.10">
    <property type="entry name" value="Enolase-like, N-terminal domain"/>
    <property type="match status" value="1"/>
</dbReference>
<dbReference type="InterPro" id="IPR029065">
    <property type="entry name" value="Enolase_C-like"/>
</dbReference>
<dbReference type="EMBL" id="SMCO01000008">
    <property type="protein sequence ID" value="TCV85919.1"/>
    <property type="molecule type" value="Genomic_DNA"/>
</dbReference>
<sequence>MKMIGIELKALEIPFRVTFKHAAAERSATEAVVTIAKSERGLMGYGEGCPRSYVTQESVDSAKSFFEEIKSTIIQIENLASLKIWVMSHQQMINDNPAAWCSIETAILDLLGKEENKTIDALLELPDLQNEFLYTAVLGVTNHKAFLYQLKQYTQLGFNDFKVKLCGAYDLDKKNIDELAKLSNIKVRVDANNLWQNANEAVGYIQSLGYPFWAIEEPLSVGDYDGLENIANWLNAHIILDESFLKIEQIETLCTYSIPWILNIRISKMGGIIRSLEIVREAKSRNLKYVIGAQVGETSILTRLALSLANMDQTSLLAQEGAFGTYLLERDVTEKPIVFGKKGKVTAELIEGDGLGVNCIL</sequence>
<organism evidence="3 4">
    <name type="scientific">Sulfurirhabdus autotrophica</name>
    <dbReference type="NCBI Taxonomy" id="1706046"/>
    <lineage>
        <taxon>Bacteria</taxon>
        <taxon>Pseudomonadati</taxon>
        <taxon>Pseudomonadota</taxon>
        <taxon>Betaproteobacteria</taxon>
        <taxon>Nitrosomonadales</taxon>
        <taxon>Sulfuricellaceae</taxon>
        <taxon>Sulfurirhabdus</taxon>
    </lineage>
</organism>
<dbReference type="Pfam" id="PF13378">
    <property type="entry name" value="MR_MLE_C"/>
    <property type="match status" value="1"/>
</dbReference>
<dbReference type="AlphaFoldDB" id="A0A4V2W1X8"/>
<dbReference type="GO" id="GO:0003824">
    <property type="term" value="F:catalytic activity"/>
    <property type="evidence" value="ECO:0007669"/>
    <property type="project" value="UniProtKB-ARBA"/>
</dbReference>
<dbReference type="Gene3D" id="3.20.20.120">
    <property type="entry name" value="Enolase-like C-terminal domain"/>
    <property type="match status" value="1"/>
</dbReference>
<dbReference type="SUPFAM" id="SSF51604">
    <property type="entry name" value="Enolase C-terminal domain-like"/>
    <property type="match status" value="1"/>
</dbReference>
<dbReference type="Proteomes" id="UP000295367">
    <property type="component" value="Unassembled WGS sequence"/>
</dbReference>
<evidence type="ECO:0000256" key="1">
    <source>
        <dbReference type="ARBA" id="ARBA00022723"/>
    </source>
</evidence>
<evidence type="ECO:0000313" key="3">
    <source>
        <dbReference type="EMBL" id="TCV85919.1"/>
    </source>
</evidence>
<evidence type="ECO:0000313" key="4">
    <source>
        <dbReference type="Proteomes" id="UP000295367"/>
    </source>
</evidence>
<name>A0A4V2W1X8_9PROT</name>
<dbReference type="InterPro" id="IPR029017">
    <property type="entry name" value="Enolase-like_N"/>
</dbReference>
<gene>
    <name evidence="3" type="ORF">EDC63_108127</name>
</gene>
<dbReference type="OrthoDB" id="5596677at2"/>
<accession>A0A4V2W1X8</accession>
<reference evidence="3 4" key="1">
    <citation type="submission" date="2019-03" db="EMBL/GenBank/DDBJ databases">
        <title>Genomic Encyclopedia of Type Strains, Phase IV (KMG-IV): sequencing the most valuable type-strain genomes for metagenomic binning, comparative biology and taxonomic classification.</title>
        <authorList>
            <person name="Goeker M."/>
        </authorList>
    </citation>
    <scope>NUCLEOTIDE SEQUENCE [LARGE SCALE GENOMIC DNA]</scope>
    <source>
        <strain evidence="3 4">DSM 100309</strain>
    </source>
</reference>
<comment type="caution">
    <text evidence="3">The sequence shown here is derived from an EMBL/GenBank/DDBJ whole genome shotgun (WGS) entry which is preliminary data.</text>
</comment>
<keyword evidence="1" id="KW-0479">Metal-binding</keyword>
<feature type="domain" description="Enolase C-terminal" evidence="2">
    <location>
        <begin position="149"/>
        <end position="358"/>
    </location>
</feature>